<dbReference type="PANTHER" id="PTHR30461:SF23">
    <property type="entry name" value="DNA RECOMBINASE-RELATED"/>
    <property type="match status" value="1"/>
</dbReference>
<dbReference type="AlphaFoldDB" id="A0A099J0E1"/>
<dbReference type="PANTHER" id="PTHR30461">
    <property type="entry name" value="DNA-INVERTASE FROM LAMBDOID PROPHAGE"/>
    <property type="match status" value="1"/>
</dbReference>
<dbReference type="GO" id="GO:0003677">
    <property type="term" value="F:DNA binding"/>
    <property type="evidence" value="ECO:0007669"/>
    <property type="project" value="InterPro"/>
</dbReference>
<dbReference type="PROSITE" id="PS51736">
    <property type="entry name" value="RECOMBINASES_3"/>
    <property type="match status" value="1"/>
</dbReference>
<keyword evidence="5" id="KW-1185">Reference proteome</keyword>
<dbReference type="EMBL" id="JPXF01000117">
    <property type="protein sequence ID" value="KGJ71904.1"/>
    <property type="molecule type" value="Genomic_DNA"/>
</dbReference>
<dbReference type="InterPro" id="IPR038109">
    <property type="entry name" value="DNA_bind_recomb_sf"/>
</dbReference>
<dbReference type="InterPro" id="IPR011109">
    <property type="entry name" value="DNA_bind_recombinase_dom"/>
</dbReference>
<evidence type="ECO:0000259" key="1">
    <source>
        <dbReference type="PROSITE" id="PS51736"/>
    </source>
</evidence>
<dbReference type="Gene3D" id="3.90.1750.20">
    <property type="entry name" value="Putative Large Serine Recombinase, Chain B, Domain 2"/>
    <property type="match status" value="1"/>
</dbReference>
<reference evidence="4 6" key="2">
    <citation type="submission" date="2020-08" db="EMBL/GenBank/DDBJ databases">
        <title>Sequencing the genomes of 1000 actinobacteria strains.</title>
        <authorList>
            <person name="Klenk H.-P."/>
        </authorList>
    </citation>
    <scope>NUCLEOTIDE SEQUENCE [LARGE SCALE GENOMIC DNA]</scope>
    <source>
        <strain evidence="4 6">DSM 21065</strain>
    </source>
</reference>
<sequence>MKAGIYARISQDIAGTELGVTRQQDDCRAEATRRGWEIARTYVDNDISATRSKVRPEYQRMLDDVASGLIDALVVWDIDRLTRTPRELEDVIDLADKFGLALANVGGDIDLSTSDGRMMARIKGTLARREVEQMSKRLKRKFQEKAEKGEPHGYSPYGFRRVPTLDAGGNIVGNIGRDEVDEFEGGIIREAARRILDHESLRSVVMDFNERDIHGPKAIAWNSTILRQILMRPANAGLRQYQGKVIGKATTEAIYPEATYSELVALLTDPSRKSNHAGPGYKYLLSGVAICGLCGGLMRRQMGKTVVSKRTGNSKRQPASYNCAMCFKVRRKQDDVDALVTGVIIARLSMPDAIDMFAVNDTATAQKSLAEMNAIDAKLDIAADQFAEDIITAAQLKRITARLRAARVTANRSFRAAQPQTTVASLVGGDVAGKWAELPLDAQRAVVLDLVSVKIMPSGSGKAFDPDDIVVQWNDHKNLAAVDPQL</sequence>
<comment type="caution">
    <text evidence="3">The sequence shown here is derived from an EMBL/GenBank/DDBJ whole genome shotgun (WGS) entry which is preliminary data.</text>
</comment>
<dbReference type="Pfam" id="PF00239">
    <property type="entry name" value="Resolvase"/>
    <property type="match status" value="1"/>
</dbReference>
<dbReference type="OrthoDB" id="4500247at2"/>
<proteinExistence type="predicted"/>
<feature type="domain" description="Resolvase/invertase-type recombinase catalytic" evidence="1">
    <location>
        <begin position="2"/>
        <end position="149"/>
    </location>
</feature>
<dbReference type="EMBL" id="JACHBQ010000001">
    <property type="protein sequence ID" value="MBB5641778.1"/>
    <property type="molecule type" value="Genomic_DNA"/>
</dbReference>
<dbReference type="GO" id="GO:0000150">
    <property type="term" value="F:DNA strand exchange activity"/>
    <property type="evidence" value="ECO:0007669"/>
    <property type="project" value="InterPro"/>
</dbReference>
<dbReference type="SMART" id="SM00857">
    <property type="entry name" value="Resolvase"/>
    <property type="match status" value="1"/>
</dbReference>
<accession>A0A099J0E1</accession>
<dbReference type="Pfam" id="PF07508">
    <property type="entry name" value="Recombinase"/>
    <property type="match status" value="1"/>
</dbReference>
<evidence type="ECO:0000313" key="3">
    <source>
        <dbReference type="EMBL" id="KGJ71904.1"/>
    </source>
</evidence>
<protein>
    <submittedName>
        <fullName evidence="4">DNA invertase Pin-like site-specific DNA recombinase</fullName>
    </submittedName>
</protein>
<dbReference type="RefSeq" id="WP_035839736.1">
    <property type="nucleotide sequence ID" value="NZ_JACHBQ010000001.1"/>
</dbReference>
<reference evidence="3 5" key="1">
    <citation type="submission" date="2014-08" db="EMBL/GenBank/DDBJ databases">
        <authorList>
            <person name="Sisinthy S."/>
        </authorList>
    </citation>
    <scope>NUCLEOTIDE SEQUENCE [LARGE SCALE GENOMIC DNA]</scope>
    <source>
        <strain evidence="3 5">RuG17</strain>
    </source>
</reference>
<dbReference type="InterPro" id="IPR050639">
    <property type="entry name" value="SSR_resolvase"/>
</dbReference>
<evidence type="ECO:0000313" key="4">
    <source>
        <dbReference type="EMBL" id="MBB5641778.1"/>
    </source>
</evidence>
<dbReference type="Gene3D" id="3.40.50.1390">
    <property type="entry name" value="Resolvase, N-terminal catalytic domain"/>
    <property type="match status" value="1"/>
</dbReference>
<organism evidence="3 5">
    <name type="scientific">Cryobacterium roopkundense</name>
    <dbReference type="NCBI Taxonomy" id="1001240"/>
    <lineage>
        <taxon>Bacteria</taxon>
        <taxon>Bacillati</taxon>
        <taxon>Actinomycetota</taxon>
        <taxon>Actinomycetes</taxon>
        <taxon>Micrococcales</taxon>
        <taxon>Microbacteriaceae</taxon>
        <taxon>Cryobacterium</taxon>
    </lineage>
</organism>
<dbReference type="eggNOG" id="COG1961">
    <property type="taxonomic scope" value="Bacteria"/>
</dbReference>
<dbReference type="PROSITE" id="PS51737">
    <property type="entry name" value="RECOMBINASE_DNA_BIND"/>
    <property type="match status" value="1"/>
</dbReference>
<evidence type="ECO:0000259" key="2">
    <source>
        <dbReference type="PROSITE" id="PS51737"/>
    </source>
</evidence>
<feature type="domain" description="Recombinase" evidence="2">
    <location>
        <begin position="156"/>
        <end position="273"/>
    </location>
</feature>
<gene>
    <name evidence="4" type="ORF">BJ997_002326</name>
    <name evidence="3" type="ORF">GY21_18980</name>
</gene>
<dbReference type="Proteomes" id="UP000029864">
    <property type="component" value="Unassembled WGS sequence"/>
</dbReference>
<dbReference type="SUPFAM" id="SSF53041">
    <property type="entry name" value="Resolvase-like"/>
    <property type="match status" value="1"/>
</dbReference>
<dbReference type="InterPro" id="IPR006119">
    <property type="entry name" value="Resolv_N"/>
</dbReference>
<dbReference type="InterPro" id="IPR036162">
    <property type="entry name" value="Resolvase-like_N_sf"/>
</dbReference>
<evidence type="ECO:0000313" key="5">
    <source>
        <dbReference type="Proteomes" id="UP000029864"/>
    </source>
</evidence>
<name>A0A099J0E1_9MICO</name>
<dbReference type="Proteomes" id="UP000561726">
    <property type="component" value="Unassembled WGS sequence"/>
</dbReference>
<evidence type="ECO:0000313" key="6">
    <source>
        <dbReference type="Proteomes" id="UP000561726"/>
    </source>
</evidence>
<dbReference type="CDD" id="cd00338">
    <property type="entry name" value="Ser_Recombinase"/>
    <property type="match status" value="1"/>
</dbReference>